<keyword evidence="7" id="KW-0472">Membrane</keyword>
<evidence type="ECO:0000313" key="10">
    <source>
        <dbReference type="Proteomes" id="UP001202328"/>
    </source>
</evidence>
<feature type="compositionally biased region" description="Low complexity" evidence="6">
    <location>
        <begin position="267"/>
        <end position="282"/>
    </location>
</feature>
<dbReference type="InterPro" id="IPR002068">
    <property type="entry name" value="A-crystallin/Hsp20_dom"/>
</dbReference>
<evidence type="ECO:0000313" key="9">
    <source>
        <dbReference type="EMBL" id="KAI3955444.1"/>
    </source>
</evidence>
<evidence type="ECO:0000256" key="1">
    <source>
        <dbReference type="ARBA" id="ARBA00004162"/>
    </source>
</evidence>
<evidence type="ECO:0000256" key="2">
    <source>
        <dbReference type="ARBA" id="ARBA00022475"/>
    </source>
</evidence>
<feature type="compositionally biased region" description="Basic and acidic residues" evidence="6">
    <location>
        <begin position="300"/>
        <end position="309"/>
    </location>
</feature>
<dbReference type="SUPFAM" id="SSF49764">
    <property type="entry name" value="HSP20-like chaperones"/>
    <property type="match status" value="1"/>
</dbReference>
<dbReference type="PANTHER" id="PTHR43670:SF114">
    <property type="entry name" value="OS05G0592000 PROTEIN"/>
    <property type="match status" value="1"/>
</dbReference>
<sequence length="421" mass="46331">MERGLSIPFRDYEDFQPSSSFIQEDNSDTLSLTLPGYKKEQIKVQIDSFGTLKITGERSLGVGNKWSRFRKDFRTPADCKTGEIRAKFENEVLNIIMPKKATSQPPKPDVTSPSRPSDQAALPTSANPTPKTTTTTPSHDHNKPTSTVSSKLPPPPPMVAPPSQMPATGARVSPNKPVVPPSRKPAHEANFSPMKPVAPPNQKPVAEPIVPTPKPQVPPQMSAEGTHSNAEALTPRKKPARDHEDRKTTKNEHRHHHHNPEEKKNWTNSSSASGSSSSSNTSTDDDSDDEHKHGHGHAHEHHEHVGNGKKEDEIENYVHGGDGAVVGKLKKKKDELIQKMSDYRRQSGGATGGGMNMTSMMENYKNKFEGFMMEMKKKKNSSTSDGEINRTDLVVNMAVASLVVVALGIYVTWSFKSIHLE</sequence>
<dbReference type="PROSITE" id="PS01031">
    <property type="entry name" value="SHSP"/>
    <property type="match status" value="1"/>
</dbReference>
<dbReference type="AlphaFoldDB" id="A0AAD4THU1"/>
<dbReference type="Gene3D" id="2.60.40.790">
    <property type="match status" value="1"/>
</dbReference>
<keyword evidence="2" id="KW-1003">Cell membrane</keyword>
<keyword evidence="7" id="KW-1133">Transmembrane helix</keyword>
<accession>A0AAD4THU1</accession>
<evidence type="ECO:0000256" key="6">
    <source>
        <dbReference type="SAM" id="MobiDB-lite"/>
    </source>
</evidence>
<feature type="compositionally biased region" description="Low complexity" evidence="6">
    <location>
        <begin position="123"/>
        <end position="137"/>
    </location>
</feature>
<organism evidence="9 10">
    <name type="scientific">Papaver atlanticum</name>
    <dbReference type="NCBI Taxonomy" id="357466"/>
    <lineage>
        <taxon>Eukaryota</taxon>
        <taxon>Viridiplantae</taxon>
        <taxon>Streptophyta</taxon>
        <taxon>Embryophyta</taxon>
        <taxon>Tracheophyta</taxon>
        <taxon>Spermatophyta</taxon>
        <taxon>Magnoliopsida</taxon>
        <taxon>Ranunculales</taxon>
        <taxon>Papaveraceae</taxon>
        <taxon>Papaveroideae</taxon>
        <taxon>Papaver</taxon>
    </lineage>
</organism>
<dbReference type="GO" id="GO:0006952">
    <property type="term" value="P:defense response"/>
    <property type="evidence" value="ECO:0007669"/>
    <property type="project" value="UniProtKB-KW"/>
</dbReference>
<feature type="region of interest" description="Disordered" evidence="6">
    <location>
        <begin position="97"/>
        <end position="309"/>
    </location>
</feature>
<feature type="domain" description="SHSP" evidence="8">
    <location>
        <begin position="10"/>
        <end position="114"/>
    </location>
</feature>
<feature type="compositionally biased region" description="Pro residues" evidence="6">
    <location>
        <begin position="152"/>
        <end position="164"/>
    </location>
</feature>
<keyword evidence="7" id="KW-0812">Transmembrane</keyword>
<keyword evidence="10" id="KW-1185">Reference proteome</keyword>
<evidence type="ECO:0000256" key="3">
    <source>
        <dbReference type="ARBA" id="ARBA00022821"/>
    </source>
</evidence>
<evidence type="ECO:0000256" key="7">
    <source>
        <dbReference type="SAM" id="Phobius"/>
    </source>
</evidence>
<dbReference type="GO" id="GO:0005886">
    <property type="term" value="C:plasma membrane"/>
    <property type="evidence" value="ECO:0007669"/>
    <property type="project" value="UniProtKB-SubCell"/>
</dbReference>
<feature type="transmembrane region" description="Helical" evidence="7">
    <location>
        <begin position="393"/>
        <end position="413"/>
    </location>
</feature>
<dbReference type="InterPro" id="IPR008978">
    <property type="entry name" value="HSP20-like_chaperone"/>
</dbReference>
<protein>
    <recommendedName>
        <fullName evidence="8">SHSP domain-containing protein</fullName>
    </recommendedName>
</protein>
<keyword evidence="3" id="KW-0611">Plant defense</keyword>
<dbReference type="Pfam" id="PF00011">
    <property type="entry name" value="HSP20"/>
    <property type="match status" value="1"/>
</dbReference>
<dbReference type="CDD" id="cd06464">
    <property type="entry name" value="ACD_sHsps-like"/>
    <property type="match status" value="1"/>
</dbReference>
<comment type="similarity">
    <text evidence="4 5">Belongs to the small heat shock protein (HSP20) family.</text>
</comment>
<evidence type="ECO:0000256" key="5">
    <source>
        <dbReference type="RuleBase" id="RU003616"/>
    </source>
</evidence>
<dbReference type="EMBL" id="JAJJMB010001752">
    <property type="protein sequence ID" value="KAI3955444.1"/>
    <property type="molecule type" value="Genomic_DNA"/>
</dbReference>
<evidence type="ECO:0000256" key="4">
    <source>
        <dbReference type="PROSITE-ProRule" id="PRU00285"/>
    </source>
</evidence>
<reference evidence="9" key="1">
    <citation type="submission" date="2022-04" db="EMBL/GenBank/DDBJ databases">
        <title>A functionally conserved STORR gene fusion in Papaver species that diverged 16.8 million years ago.</title>
        <authorList>
            <person name="Catania T."/>
        </authorList>
    </citation>
    <scope>NUCLEOTIDE SEQUENCE</scope>
    <source>
        <strain evidence="9">S-188037</strain>
    </source>
</reference>
<dbReference type="Proteomes" id="UP001202328">
    <property type="component" value="Unassembled WGS sequence"/>
</dbReference>
<proteinExistence type="inferred from homology"/>
<name>A0AAD4THU1_9MAGN</name>
<comment type="caution">
    <text evidence="9">The sequence shown here is derived from an EMBL/GenBank/DDBJ whole genome shotgun (WGS) entry which is preliminary data.</text>
</comment>
<evidence type="ECO:0000259" key="8">
    <source>
        <dbReference type="PROSITE" id="PS01031"/>
    </source>
</evidence>
<comment type="subcellular location">
    <subcellularLocation>
        <location evidence="1">Cell membrane</location>
        <topology evidence="1">Single-pass membrane protein</topology>
    </subcellularLocation>
</comment>
<dbReference type="GO" id="GO:0034605">
    <property type="term" value="P:cellular response to heat"/>
    <property type="evidence" value="ECO:0007669"/>
    <property type="project" value="TreeGrafter"/>
</dbReference>
<feature type="compositionally biased region" description="Basic and acidic residues" evidence="6">
    <location>
        <begin position="241"/>
        <end position="251"/>
    </location>
</feature>
<dbReference type="PANTHER" id="PTHR43670">
    <property type="entry name" value="HEAT SHOCK PROTEIN 26"/>
    <property type="match status" value="1"/>
</dbReference>
<gene>
    <name evidence="9" type="ORF">MKW98_018545</name>
</gene>